<dbReference type="InterPro" id="IPR038750">
    <property type="entry name" value="YczE/YyaS-like"/>
</dbReference>
<dbReference type="Pfam" id="PF13189">
    <property type="entry name" value="Cytidylate_kin2"/>
    <property type="match status" value="1"/>
</dbReference>
<dbReference type="Pfam" id="PF19700">
    <property type="entry name" value="DUF6198"/>
    <property type="match status" value="1"/>
</dbReference>
<feature type="transmembrane region" description="Helical" evidence="2">
    <location>
        <begin position="52"/>
        <end position="71"/>
    </location>
</feature>
<dbReference type="Gene3D" id="3.40.50.300">
    <property type="entry name" value="P-loop containing nucleotide triphosphate hydrolases"/>
    <property type="match status" value="1"/>
</dbReference>
<reference evidence="3" key="2">
    <citation type="submission" date="2021-04" db="EMBL/GenBank/DDBJ databases">
        <authorList>
            <person name="Gilroy R."/>
        </authorList>
    </citation>
    <scope>NUCLEOTIDE SEQUENCE</scope>
    <source>
        <strain evidence="3">USASDec5-558</strain>
    </source>
</reference>
<keyword evidence="2" id="KW-0472">Membrane</keyword>
<feature type="compositionally biased region" description="Low complexity" evidence="1">
    <location>
        <begin position="491"/>
        <end position="502"/>
    </location>
</feature>
<protein>
    <submittedName>
        <fullName evidence="3">Cytidylate kinase family protein</fullName>
    </submittedName>
</protein>
<proteinExistence type="predicted"/>
<dbReference type="PANTHER" id="PTHR40078:SF1">
    <property type="entry name" value="INTEGRAL MEMBRANE PROTEIN"/>
    <property type="match status" value="1"/>
</dbReference>
<keyword evidence="3" id="KW-0418">Kinase</keyword>
<feature type="region of interest" description="Disordered" evidence="1">
    <location>
        <begin position="445"/>
        <end position="508"/>
    </location>
</feature>
<evidence type="ECO:0000313" key="3">
    <source>
        <dbReference type="EMBL" id="HIX57086.1"/>
    </source>
</evidence>
<keyword evidence="2" id="KW-0812">Transmembrane</keyword>
<accession>A0A9D2B1L1</accession>
<dbReference type="EMBL" id="DXEV01000129">
    <property type="protein sequence ID" value="HIX57086.1"/>
    <property type="molecule type" value="Genomic_DNA"/>
</dbReference>
<name>A0A9D2B1L1_9GAMM</name>
<dbReference type="InterPro" id="IPR027417">
    <property type="entry name" value="P-loop_NTPase"/>
</dbReference>
<keyword evidence="2" id="KW-1133">Transmembrane helix</keyword>
<evidence type="ECO:0000313" key="4">
    <source>
        <dbReference type="Proteomes" id="UP000886829"/>
    </source>
</evidence>
<sequence length="508" mass="55331">MPLQEIIERNIVFLFAVFLGGLGIALVTSANIGTTPISSPNYVISLHTPLTLGAMTCIFNILLIVLQVFLVGKQYAREHALIIFLQVPVTVIFSASIDLAMWSIAQVVPEDIIYIGKLGLLAAGSITLAIGVTLQVCADVAMVSGEAFVKALSMRLHKEFGLIKTCFDSSLVLIAVVLSFVWTGFSSIEGVREGTVVGALSIGPMVRFLLPRLQPRFTRFFTRHRAPTEQAATGAESHEFFPVITITRQYGCGGRKLGKSLAQDLGIKFYDNELIALIAKESGLSPQVVEKSEGRLDSALLYQMVMQDFSVPLEKSLSTNDALFVATSRAVRQVAKTSPCVIVGRGADKILQDNPRCIRVLLYADYEHKLELCRADYGQDKEQATESMRLQDRARAEYYRQYFGKDLMDPQNYQLCLNVGALGEKRCREIIAALYKAQAQALPQSPAKSQSPEQLAVVQPASQAAEKTTDSTIDASNSAPASKEQEESTNVAASSASADAVSPTEHKL</sequence>
<keyword evidence="3" id="KW-0808">Transferase</keyword>
<comment type="caution">
    <text evidence="3">The sequence shown here is derived from an EMBL/GenBank/DDBJ whole genome shotgun (WGS) entry which is preliminary data.</text>
</comment>
<evidence type="ECO:0000256" key="1">
    <source>
        <dbReference type="SAM" id="MobiDB-lite"/>
    </source>
</evidence>
<feature type="transmembrane region" description="Helical" evidence="2">
    <location>
        <begin position="161"/>
        <end position="182"/>
    </location>
</feature>
<dbReference type="Proteomes" id="UP000886829">
    <property type="component" value="Unassembled WGS sequence"/>
</dbReference>
<evidence type="ECO:0000256" key="2">
    <source>
        <dbReference type="SAM" id="Phobius"/>
    </source>
</evidence>
<reference evidence="3" key="1">
    <citation type="journal article" date="2021" name="PeerJ">
        <title>Extensive microbial diversity within the chicken gut microbiome revealed by metagenomics and culture.</title>
        <authorList>
            <person name="Gilroy R."/>
            <person name="Ravi A."/>
            <person name="Getino M."/>
            <person name="Pursley I."/>
            <person name="Horton D.L."/>
            <person name="Alikhan N.F."/>
            <person name="Baker D."/>
            <person name="Gharbi K."/>
            <person name="Hall N."/>
            <person name="Watson M."/>
            <person name="Adriaenssens E.M."/>
            <person name="Foster-Nyarko E."/>
            <person name="Jarju S."/>
            <person name="Secka A."/>
            <person name="Antonio M."/>
            <person name="Oren A."/>
            <person name="Chaudhuri R.R."/>
            <person name="La Ragione R."/>
            <person name="Hildebrand F."/>
            <person name="Pallen M.J."/>
        </authorList>
    </citation>
    <scope>NUCLEOTIDE SEQUENCE</scope>
    <source>
        <strain evidence="3">USASDec5-558</strain>
    </source>
</reference>
<feature type="compositionally biased region" description="Polar residues" evidence="1">
    <location>
        <begin position="460"/>
        <end position="480"/>
    </location>
</feature>
<feature type="transmembrane region" description="Helical" evidence="2">
    <location>
        <begin position="12"/>
        <end position="32"/>
    </location>
</feature>
<organism evidence="3 4">
    <name type="scientific">Candidatus Anaerobiospirillum pullistercoris</name>
    <dbReference type="NCBI Taxonomy" id="2838452"/>
    <lineage>
        <taxon>Bacteria</taxon>
        <taxon>Pseudomonadati</taxon>
        <taxon>Pseudomonadota</taxon>
        <taxon>Gammaproteobacteria</taxon>
        <taxon>Aeromonadales</taxon>
        <taxon>Succinivibrionaceae</taxon>
        <taxon>Anaerobiospirillum</taxon>
    </lineage>
</organism>
<dbReference type="AlphaFoldDB" id="A0A9D2B1L1"/>
<dbReference type="GO" id="GO:0016301">
    <property type="term" value="F:kinase activity"/>
    <property type="evidence" value="ECO:0007669"/>
    <property type="project" value="UniProtKB-KW"/>
</dbReference>
<feature type="transmembrane region" description="Helical" evidence="2">
    <location>
        <begin position="83"/>
        <end position="105"/>
    </location>
</feature>
<dbReference type="PANTHER" id="PTHR40078">
    <property type="entry name" value="INTEGRAL MEMBRANE PROTEIN-RELATED"/>
    <property type="match status" value="1"/>
</dbReference>
<gene>
    <name evidence="3" type="ORF">H9850_06410</name>
</gene>